<protein>
    <submittedName>
        <fullName evidence="1">SIMPL domain-containing protein</fullName>
    </submittedName>
</protein>
<dbReference type="Proteomes" id="UP000830835">
    <property type="component" value="Unassembled WGS sequence"/>
</dbReference>
<sequence>MVKLWKWHPWGSLKLATGLGMVLAVAVLSWTLMGSGGVMANPSEGSRILTVTGQGSTPVETSIAQIRLGVMLRGDSAQTVQQQVAERSERLVTRLKELQVNALQTTGISLYPQYDYRDGQSHLTGVQGQNSVQFEVPVASAGQVLDEAVAAGATQVESVSFRAEDAALVQARSRALTQAVEDAQRQAQDVLGALNLTLGSVERIQIHSDGRVTPPPVPLAPSADFARSEIASTPVEGGEQRVHAQVTLEIRY</sequence>
<dbReference type="RefSeq" id="WP_244352571.1">
    <property type="nucleotide sequence ID" value="NZ_JAFIRA010000052.1"/>
</dbReference>
<dbReference type="InterPro" id="IPR007497">
    <property type="entry name" value="SIMPL/DUF541"/>
</dbReference>
<dbReference type="Gene3D" id="3.30.70.2970">
    <property type="entry name" value="Protein of unknown function (DUF541), domain 2"/>
    <property type="match status" value="1"/>
</dbReference>
<accession>A0ABT0CEM0</accession>
<dbReference type="InterPro" id="IPR052022">
    <property type="entry name" value="26kDa_periplasmic_antigen"/>
</dbReference>
<proteinExistence type="predicted"/>
<keyword evidence="2" id="KW-1185">Reference proteome</keyword>
<reference evidence="1" key="1">
    <citation type="submission" date="2021-02" db="EMBL/GenBank/DDBJ databases">
        <title>The CRISPR/cas machinery reduction and long-range gene transfer in the hot spring cyanobacterium Synechococcus.</title>
        <authorList>
            <person name="Dvorak P."/>
            <person name="Jahodarova E."/>
            <person name="Hasler P."/>
            <person name="Poulickova A."/>
        </authorList>
    </citation>
    <scope>NUCLEOTIDE SEQUENCE</scope>
    <source>
        <strain evidence="1">Rupite</strain>
    </source>
</reference>
<organism evidence="1 2">
    <name type="scientific">Thermostichus vulcanus str. 'Rupite'</name>
    <dbReference type="NCBI Taxonomy" id="2813851"/>
    <lineage>
        <taxon>Bacteria</taxon>
        <taxon>Bacillati</taxon>
        <taxon>Cyanobacteriota</taxon>
        <taxon>Cyanophyceae</taxon>
        <taxon>Thermostichales</taxon>
        <taxon>Thermostichaceae</taxon>
        <taxon>Thermostichus</taxon>
    </lineage>
</organism>
<gene>
    <name evidence="1" type="ORF">JX360_15195</name>
</gene>
<comment type="caution">
    <text evidence="1">The sequence shown here is derived from an EMBL/GenBank/DDBJ whole genome shotgun (WGS) entry which is preliminary data.</text>
</comment>
<dbReference type="Gene3D" id="3.30.110.170">
    <property type="entry name" value="Protein of unknown function (DUF541), domain 1"/>
    <property type="match status" value="1"/>
</dbReference>
<dbReference type="PANTHER" id="PTHR34387:SF1">
    <property type="entry name" value="PERIPLASMIC IMMUNOGENIC PROTEIN"/>
    <property type="match status" value="1"/>
</dbReference>
<dbReference type="PANTHER" id="PTHR34387">
    <property type="entry name" value="SLR1258 PROTEIN"/>
    <property type="match status" value="1"/>
</dbReference>
<dbReference type="EMBL" id="JAFIRA010000052">
    <property type="protein sequence ID" value="MCJ2544233.1"/>
    <property type="molecule type" value="Genomic_DNA"/>
</dbReference>
<dbReference type="Pfam" id="PF04402">
    <property type="entry name" value="SIMPL"/>
    <property type="match status" value="1"/>
</dbReference>
<evidence type="ECO:0000313" key="2">
    <source>
        <dbReference type="Proteomes" id="UP000830835"/>
    </source>
</evidence>
<name>A0ABT0CEM0_THEVL</name>
<evidence type="ECO:0000313" key="1">
    <source>
        <dbReference type="EMBL" id="MCJ2544233.1"/>
    </source>
</evidence>